<dbReference type="EMBL" id="WIXO01000001">
    <property type="protein sequence ID" value="MTE20232.1"/>
    <property type="molecule type" value="Genomic_DNA"/>
</dbReference>
<dbReference type="AlphaFoldDB" id="A0A6G2BEA1"/>
<protein>
    <submittedName>
        <fullName evidence="2">Uncharacterized protein</fullName>
    </submittedName>
</protein>
<comment type="caution">
    <text evidence="2">The sequence shown here is derived from an EMBL/GenBank/DDBJ whole genome shotgun (WGS) entry which is preliminary data.</text>
</comment>
<gene>
    <name evidence="2" type="ORF">F0L17_14165</name>
</gene>
<evidence type="ECO:0000256" key="1">
    <source>
        <dbReference type="SAM" id="MobiDB-lite"/>
    </source>
</evidence>
<reference evidence="2 3" key="1">
    <citation type="submission" date="2019-11" db="EMBL/GenBank/DDBJ databases">
        <authorList>
            <person name="Yuan L."/>
        </authorList>
    </citation>
    <scope>NUCLEOTIDE SEQUENCE [LARGE SCALE GENOMIC DNA]</scope>
    <source>
        <strain evidence="2 3">TRM43335</strain>
    </source>
</reference>
<accession>A0A6G2BEA1</accession>
<organism evidence="2 3">
    <name type="scientific">Streptomyces taklimakanensis</name>
    <dbReference type="NCBI Taxonomy" id="2569853"/>
    <lineage>
        <taxon>Bacteria</taxon>
        <taxon>Bacillati</taxon>
        <taxon>Actinomycetota</taxon>
        <taxon>Actinomycetes</taxon>
        <taxon>Kitasatosporales</taxon>
        <taxon>Streptomycetaceae</taxon>
        <taxon>Streptomyces</taxon>
    </lineage>
</organism>
<proteinExistence type="predicted"/>
<dbReference type="Proteomes" id="UP000473014">
    <property type="component" value="Unassembled WGS sequence"/>
</dbReference>
<name>A0A6G2BEA1_9ACTN</name>
<feature type="region of interest" description="Disordered" evidence="1">
    <location>
        <begin position="1"/>
        <end position="23"/>
    </location>
</feature>
<evidence type="ECO:0000313" key="3">
    <source>
        <dbReference type="Proteomes" id="UP000473014"/>
    </source>
</evidence>
<keyword evidence="3" id="KW-1185">Reference proteome</keyword>
<evidence type="ECO:0000313" key="2">
    <source>
        <dbReference type="EMBL" id="MTE20232.1"/>
    </source>
</evidence>
<sequence length="124" mass="13575">MTTTVPPTATPHPATPQRSDTEQQIDAADALKKLLADTVGLPRITWIIDSTGWRLYGYIHDRDAAAFNAYADRLGGTIRIGRAFTEGDHLVRDQRLDTTYHNVPVEIATLATVTDEEATKEAAA</sequence>
<dbReference type="RefSeq" id="WP_155071353.1">
    <property type="nucleotide sequence ID" value="NZ_WIXO01000001.1"/>
</dbReference>